<dbReference type="InterPro" id="IPR016166">
    <property type="entry name" value="FAD-bd_PCMH"/>
</dbReference>
<protein>
    <recommendedName>
        <fullName evidence="4">FAD-binding PCMH-type domain-containing protein</fullName>
    </recommendedName>
</protein>
<accession>A0A8X7Q3U0</accession>
<dbReference type="InterPro" id="IPR012951">
    <property type="entry name" value="BBE"/>
</dbReference>
<dbReference type="PANTHER" id="PTHR32448">
    <property type="entry name" value="OS08G0158400 PROTEIN"/>
    <property type="match status" value="1"/>
</dbReference>
<dbReference type="InterPro" id="IPR016169">
    <property type="entry name" value="FAD-bd_PCMH_sub2"/>
</dbReference>
<dbReference type="Gene3D" id="3.30.465.10">
    <property type="match status" value="3"/>
</dbReference>
<dbReference type="Proteomes" id="UP000886595">
    <property type="component" value="Unassembled WGS sequence"/>
</dbReference>
<reference evidence="5 6" key="1">
    <citation type="submission" date="2020-02" db="EMBL/GenBank/DDBJ databases">
        <authorList>
            <person name="Ma Q."/>
            <person name="Huang Y."/>
            <person name="Song X."/>
            <person name="Pei D."/>
        </authorList>
    </citation>
    <scope>NUCLEOTIDE SEQUENCE [LARGE SCALE GENOMIC DNA]</scope>
    <source>
        <strain evidence="5">Sxm20200214</strain>
        <tissue evidence="5">Leaf</tissue>
    </source>
</reference>
<organism evidence="5 6">
    <name type="scientific">Brassica carinata</name>
    <name type="common">Ethiopian mustard</name>
    <name type="synonym">Abyssinian cabbage</name>
    <dbReference type="NCBI Taxonomy" id="52824"/>
    <lineage>
        <taxon>Eukaryota</taxon>
        <taxon>Viridiplantae</taxon>
        <taxon>Streptophyta</taxon>
        <taxon>Embryophyta</taxon>
        <taxon>Tracheophyta</taxon>
        <taxon>Spermatophyta</taxon>
        <taxon>Magnoliopsida</taxon>
        <taxon>eudicotyledons</taxon>
        <taxon>Gunneridae</taxon>
        <taxon>Pentapetalae</taxon>
        <taxon>rosids</taxon>
        <taxon>malvids</taxon>
        <taxon>Brassicales</taxon>
        <taxon>Brassicaceae</taxon>
        <taxon>Brassiceae</taxon>
        <taxon>Brassica</taxon>
    </lineage>
</organism>
<keyword evidence="3" id="KW-0560">Oxidoreductase</keyword>
<dbReference type="GO" id="GO:0016491">
    <property type="term" value="F:oxidoreductase activity"/>
    <property type="evidence" value="ECO:0007669"/>
    <property type="project" value="UniProtKB-KW"/>
</dbReference>
<proteinExistence type="predicted"/>
<evidence type="ECO:0000256" key="3">
    <source>
        <dbReference type="ARBA" id="ARBA00023002"/>
    </source>
</evidence>
<dbReference type="GO" id="GO:0071949">
    <property type="term" value="F:FAD binding"/>
    <property type="evidence" value="ECO:0007669"/>
    <property type="project" value="InterPro"/>
</dbReference>
<comment type="caution">
    <text evidence="5">The sequence shown here is derived from an EMBL/GenBank/DDBJ whole genome shotgun (WGS) entry which is preliminary data.</text>
</comment>
<evidence type="ECO:0000256" key="2">
    <source>
        <dbReference type="ARBA" id="ARBA00022827"/>
    </source>
</evidence>
<feature type="domain" description="FAD-binding PCMH-type" evidence="4">
    <location>
        <begin position="1"/>
        <end position="58"/>
    </location>
</feature>
<evidence type="ECO:0000313" key="5">
    <source>
        <dbReference type="EMBL" id="KAG2261985.1"/>
    </source>
</evidence>
<dbReference type="EMBL" id="JAAMPC010000014">
    <property type="protein sequence ID" value="KAG2261985.1"/>
    <property type="molecule type" value="Genomic_DNA"/>
</dbReference>
<dbReference type="AlphaFoldDB" id="A0A8X7Q3U0"/>
<dbReference type="Gene3D" id="3.40.462.20">
    <property type="match status" value="2"/>
</dbReference>
<dbReference type="SUPFAM" id="SSF56176">
    <property type="entry name" value="FAD-binding/transporter-associated domain-like"/>
    <property type="match status" value="1"/>
</dbReference>
<keyword evidence="2" id="KW-0274">FAD</keyword>
<sequence length="264" mass="29942">MRKYGLAADNVLDAVIVDANGKLLNRTAMGEDLFWAIRGGGGGSFGVILAWKLKLVLVPETLVEDLFIRVSFQVPGNKTMKTEYIGQFLGEKGTLMEVMKKDFPELGLTQEDCTEVSWIVSILSSAGFPTNSPNEVLLEPESPFGKMYFKAKSDFNDKSSNKRMRWVRDIYSYMTSYVSSNPRQAYVNYRDLDLGKNKKNSKVNFIKAQMWGARYFKNNFNKLMKIKTKVDPENVFRHEQSIPPLTFSKKPSSGTKISKIRSNV</sequence>
<dbReference type="InterPro" id="IPR036318">
    <property type="entry name" value="FAD-bd_PCMH-like_sf"/>
</dbReference>
<dbReference type="PROSITE" id="PS51387">
    <property type="entry name" value="FAD_PCMH"/>
    <property type="match status" value="1"/>
</dbReference>
<dbReference type="Pfam" id="PF08031">
    <property type="entry name" value="BBE"/>
    <property type="match status" value="1"/>
</dbReference>
<gene>
    <name evidence="5" type="ORF">Bca52824_069064</name>
</gene>
<name>A0A8X7Q3U0_BRACI</name>
<evidence type="ECO:0000259" key="4">
    <source>
        <dbReference type="PROSITE" id="PS51387"/>
    </source>
</evidence>
<evidence type="ECO:0000313" key="6">
    <source>
        <dbReference type="Proteomes" id="UP000886595"/>
    </source>
</evidence>
<keyword evidence="1" id="KW-0285">Flavoprotein</keyword>
<keyword evidence="6" id="KW-1185">Reference proteome</keyword>
<dbReference type="OrthoDB" id="407275at2759"/>
<evidence type="ECO:0000256" key="1">
    <source>
        <dbReference type="ARBA" id="ARBA00022630"/>
    </source>
</evidence>